<comment type="caution">
    <text evidence="2">The sequence shown here is derived from an EMBL/GenBank/DDBJ whole genome shotgun (WGS) entry which is preliminary data.</text>
</comment>
<proteinExistence type="predicted"/>
<sequence>MVAPTFATPKAEQTASNCEPEPRTLCSIGGDCLRHLVLYGFLAIVIALAFAYYATRSLALLGVIGFLVIGFCLSIPALIRFFIATEGRPVVVRMETRQRDSSKPYPVYTIPSEFIV</sequence>
<keyword evidence="1" id="KW-0812">Transmembrane</keyword>
<feature type="transmembrane region" description="Helical" evidence="1">
    <location>
        <begin position="36"/>
        <end position="54"/>
    </location>
</feature>
<evidence type="ECO:0000313" key="2">
    <source>
        <dbReference type="EMBL" id="CAJ0573307.1"/>
    </source>
</evidence>
<organism evidence="2 3">
    <name type="scientific">Mesorhabditis spiculigera</name>
    <dbReference type="NCBI Taxonomy" id="96644"/>
    <lineage>
        <taxon>Eukaryota</taxon>
        <taxon>Metazoa</taxon>
        <taxon>Ecdysozoa</taxon>
        <taxon>Nematoda</taxon>
        <taxon>Chromadorea</taxon>
        <taxon>Rhabditida</taxon>
        <taxon>Rhabditina</taxon>
        <taxon>Rhabditomorpha</taxon>
        <taxon>Rhabditoidea</taxon>
        <taxon>Rhabditidae</taxon>
        <taxon>Mesorhabditinae</taxon>
        <taxon>Mesorhabditis</taxon>
    </lineage>
</organism>
<accession>A0AA36CQB4</accession>
<dbReference type="AlphaFoldDB" id="A0AA36CQB4"/>
<feature type="non-terminal residue" evidence="2">
    <location>
        <position position="116"/>
    </location>
</feature>
<evidence type="ECO:0000256" key="1">
    <source>
        <dbReference type="SAM" id="Phobius"/>
    </source>
</evidence>
<keyword evidence="1" id="KW-0472">Membrane</keyword>
<dbReference type="EMBL" id="CATQJA010002617">
    <property type="protein sequence ID" value="CAJ0573307.1"/>
    <property type="molecule type" value="Genomic_DNA"/>
</dbReference>
<keyword evidence="1" id="KW-1133">Transmembrane helix</keyword>
<protein>
    <submittedName>
        <fullName evidence="2">Uncharacterized protein</fullName>
    </submittedName>
</protein>
<feature type="transmembrane region" description="Helical" evidence="1">
    <location>
        <begin position="60"/>
        <end position="83"/>
    </location>
</feature>
<reference evidence="2" key="1">
    <citation type="submission" date="2023-06" db="EMBL/GenBank/DDBJ databases">
        <authorList>
            <person name="Delattre M."/>
        </authorList>
    </citation>
    <scope>NUCLEOTIDE SEQUENCE</scope>
    <source>
        <strain evidence="2">AF72</strain>
    </source>
</reference>
<dbReference type="Proteomes" id="UP001177023">
    <property type="component" value="Unassembled WGS sequence"/>
</dbReference>
<evidence type="ECO:0000313" key="3">
    <source>
        <dbReference type="Proteomes" id="UP001177023"/>
    </source>
</evidence>
<gene>
    <name evidence="2" type="ORF">MSPICULIGERA_LOCUS11668</name>
</gene>
<name>A0AA36CQB4_9BILA</name>
<keyword evidence="3" id="KW-1185">Reference proteome</keyword>